<gene>
    <name evidence="10" type="ORF">K7432_015690</name>
</gene>
<dbReference type="EMBL" id="JASJQH010002225">
    <property type="protein sequence ID" value="KAK9760361.1"/>
    <property type="molecule type" value="Genomic_DNA"/>
</dbReference>
<evidence type="ECO:0000313" key="11">
    <source>
        <dbReference type="Proteomes" id="UP001479436"/>
    </source>
</evidence>
<dbReference type="Gene3D" id="2.130.10.10">
    <property type="entry name" value="YVTN repeat-like/Quinoprotein amine dehydrogenase"/>
    <property type="match status" value="1"/>
</dbReference>
<feature type="region of interest" description="Disordered" evidence="8">
    <location>
        <begin position="299"/>
        <end position="390"/>
    </location>
</feature>
<feature type="compositionally biased region" description="Polar residues" evidence="8">
    <location>
        <begin position="325"/>
        <end position="340"/>
    </location>
</feature>
<evidence type="ECO:0000256" key="5">
    <source>
        <dbReference type="ARBA" id="ARBA00022737"/>
    </source>
</evidence>
<evidence type="ECO:0000256" key="1">
    <source>
        <dbReference type="ARBA" id="ARBA00009573"/>
    </source>
</evidence>
<name>A0ABR2WFX5_9FUNG</name>
<protein>
    <recommendedName>
        <fullName evidence="2">Eukaryotic translation initiation factor 2A</fullName>
    </recommendedName>
</protein>
<dbReference type="Proteomes" id="UP001479436">
    <property type="component" value="Unassembled WGS sequence"/>
</dbReference>
<feature type="compositionally biased region" description="Basic residues" evidence="8">
    <location>
        <begin position="347"/>
        <end position="358"/>
    </location>
</feature>
<reference evidence="10 11" key="1">
    <citation type="submission" date="2023-04" db="EMBL/GenBank/DDBJ databases">
        <title>Genome of Basidiobolus ranarum AG-B5.</title>
        <authorList>
            <person name="Stajich J.E."/>
            <person name="Carter-House D."/>
            <person name="Gryganskyi A."/>
        </authorList>
    </citation>
    <scope>NUCLEOTIDE SEQUENCE [LARGE SCALE GENOMIC DNA]</scope>
    <source>
        <strain evidence="10 11">AG-B5</strain>
    </source>
</reference>
<keyword evidence="6" id="KW-0810">Translation regulation</keyword>
<accession>A0ABR2WFX5</accession>
<dbReference type="InterPro" id="IPR013979">
    <property type="entry name" value="TIF_beta_prop-like"/>
</dbReference>
<keyword evidence="5" id="KW-0677">Repeat</keyword>
<dbReference type="Pfam" id="PF08662">
    <property type="entry name" value="eIF2A"/>
    <property type="match status" value="1"/>
</dbReference>
<evidence type="ECO:0000256" key="4">
    <source>
        <dbReference type="ARBA" id="ARBA00022574"/>
    </source>
</evidence>
<organism evidence="10 11">
    <name type="scientific">Basidiobolus ranarum</name>
    <dbReference type="NCBI Taxonomy" id="34480"/>
    <lineage>
        <taxon>Eukaryota</taxon>
        <taxon>Fungi</taxon>
        <taxon>Fungi incertae sedis</taxon>
        <taxon>Zoopagomycota</taxon>
        <taxon>Entomophthoromycotina</taxon>
        <taxon>Basidiobolomycetes</taxon>
        <taxon>Basidiobolales</taxon>
        <taxon>Basidiobolaceae</taxon>
        <taxon>Basidiobolus</taxon>
    </lineage>
</organism>
<evidence type="ECO:0000256" key="7">
    <source>
        <dbReference type="ARBA" id="ARBA00022917"/>
    </source>
</evidence>
<evidence type="ECO:0000256" key="8">
    <source>
        <dbReference type="SAM" id="MobiDB-lite"/>
    </source>
</evidence>
<dbReference type="InterPro" id="IPR011387">
    <property type="entry name" value="TIF2A"/>
</dbReference>
<dbReference type="InterPro" id="IPR015943">
    <property type="entry name" value="WD40/YVTN_repeat-like_dom_sf"/>
</dbReference>
<dbReference type="SUPFAM" id="SSF82171">
    <property type="entry name" value="DPP6 N-terminal domain-like"/>
    <property type="match status" value="1"/>
</dbReference>
<keyword evidence="11" id="KW-1185">Reference proteome</keyword>
<evidence type="ECO:0000313" key="10">
    <source>
        <dbReference type="EMBL" id="KAK9760361.1"/>
    </source>
</evidence>
<evidence type="ECO:0000256" key="2">
    <source>
        <dbReference type="ARBA" id="ARBA00013819"/>
    </source>
</evidence>
<evidence type="ECO:0000256" key="6">
    <source>
        <dbReference type="ARBA" id="ARBA00022845"/>
    </source>
</evidence>
<feature type="domain" description="Translation initiation factor beta propellor-like" evidence="9">
    <location>
        <begin position="69"/>
        <end position="262"/>
    </location>
</feature>
<comment type="similarity">
    <text evidence="1">Belongs to the WD repeat EIF2A family.</text>
</comment>
<dbReference type="PANTHER" id="PTHR13227">
    <property type="entry name" value="EUKARYOTIC TRANSLATION INITIATION FACTOR 2A"/>
    <property type="match status" value="1"/>
</dbReference>
<keyword evidence="3" id="KW-0396">Initiation factor</keyword>
<dbReference type="PANTHER" id="PTHR13227:SF0">
    <property type="entry name" value="EUKARYOTIC TRANSLATION INITIATION FACTOR 2A"/>
    <property type="match status" value="1"/>
</dbReference>
<comment type="caution">
    <text evidence="10">The sequence shown here is derived from an EMBL/GenBank/DDBJ whole genome shotgun (WGS) entry which is preliminary data.</text>
</comment>
<evidence type="ECO:0000256" key="3">
    <source>
        <dbReference type="ARBA" id="ARBA00022540"/>
    </source>
</evidence>
<sequence>MVTNEIHFFMTKALSKGIHSKLRLEGMADFSISPGKSPAVAVFIAEKKGAPAIVRMYGITNFNASLAQKTFFKADKVQFMWNNLGTNLLVLTQTEVDKTGKSYYGETNLYFMSVAGNYDCRVALDKEGPIHDVAWSPNAKEFVVIYGYMPAKTTLFDHRANPVHQFGTLPRNFVKFNPHGRIICIAGFGNLAGTIDLWDRKTLKKITTIEASGSSFCDWSPDGRHIMTAILSPRLRVDNGIKIWHHSGVLVHNEEMKELYQVGWRPDPVHWYPERTSLSPAPKGIDLPTTTAKPIVKAMGAYRPPHARGTSTPKLFKREDEAPQDHTSTTKNGHLDQSQTELSKAALKNKKKREAKKKHQEEEASAPSTKNSQEGALKSGVTGVDEKEKKIRNLTKKLRQITDLKERQAKGETLESTQIEKMKSEQNLLKELEALKL</sequence>
<keyword evidence="7" id="KW-0648">Protein biosynthesis</keyword>
<proteinExistence type="inferred from homology"/>
<keyword evidence="4" id="KW-0853">WD repeat</keyword>
<evidence type="ECO:0000259" key="9">
    <source>
        <dbReference type="Pfam" id="PF08662"/>
    </source>
</evidence>